<proteinExistence type="predicted"/>
<name>A0A0G4E5J2_PSEFS</name>
<geneLocation type="plasmid" evidence="2">
    <name>pQBR57</name>
</geneLocation>
<sequence length="91" mass="9393">MTKTVSAIALGASLLAATLIFAVIGLQSVTGMQSAILKAALKAPDSPAIDALLVNWPNLVTPLAFCIATPLAILLIGSIMAFRGDLKVIYK</sequence>
<reference evidence="2" key="2">
    <citation type="submission" date="2015-06" db="EMBL/GenBank/DDBJ databases">
        <title>Environmentally co-occuring mercury resistance plasmids are genetically and phenotypically diverse and confer variable context-dependent fitness effects.</title>
        <authorList>
            <person name="Hall J.P.J."/>
            <person name="Harrison E."/>
            <person name="Lilley A.K."/>
            <person name="Paterson S."/>
            <person name="Spiers A.J."/>
            <person name="Brockhurst M.A."/>
        </authorList>
    </citation>
    <scope>NUCLEOTIDE SEQUENCE [LARGE SCALE GENOMIC DNA]</scope>
    <source>
        <strain evidence="2">SBW25</strain>
        <plasmid evidence="2">pQBR57</plasmid>
    </source>
</reference>
<gene>
    <name evidence="2" type="ORF">PQBR57_0340</name>
</gene>
<keyword evidence="1" id="KW-0812">Transmembrane</keyword>
<feature type="transmembrane region" description="Helical" evidence="1">
    <location>
        <begin position="62"/>
        <end position="82"/>
    </location>
</feature>
<reference evidence="2" key="1">
    <citation type="submission" date="2014-12" db="EMBL/GenBank/DDBJ databases">
        <authorList>
            <person name="Hall J."/>
        </authorList>
    </citation>
    <scope>NUCLEOTIDE SEQUENCE [LARGE SCALE GENOMIC DNA]</scope>
    <source>
        <strain evidence="2">SBW25</strain>
        <plasmid evidence="2">pQBR57</plasmid>
    </source>
</reference>
<dbReference type="AlphaFoldDB" id="A0A0G4E5J2"/>
<keyword evidence="2" id="KW-0614">Plasmid</keyword>
<evidence type="ECO:0000313" key="2">
    <source>
        <dbReference type="EMBL" id="CEK42293.1"/>
    </source>
</evidence>
<dbReference type="RefSeq" id="WP_192963458.1">
    <property type="nucleotide sequence ID" value="NZ_LN713926.1"/>
</dbReference>
<dbReference type="EMBL" id="LN713926">
    <property type="protein sequence ID" value="CEK42293.1"/>
    <property type="molecule type" value="Genomic_DNA"/>
</dbReference>
<protein>
    <submittedName>
        <fullName evidence="2">Uncharacterized protein</fullName>
    </submittedName>
</protein>
<organism evidence="2">
    <name type="scientific">Pseudomonas fluorescens (strain SBW25)</name>
    <dbReference type="NCBI Taxonomy" id="216595"/>
    <lineage>
        <taxon>Bacteria</taxon>
        <taxon>Pseudomonadati</taxon>
        <taxon>Pseudomonadota</taxon>
        <taxon>Gammaproteobacteria</taxon>
        <taxon>Pseudomonadales</taxon>
        <taxon>Pseudomonadaceae</taxon>
        <taxon>Pseudomonas</taxon>
    </lineage>
</organism>
<accession>A0A0G4E5J2</accession>
<evidence type="ECO:0000256" key="1">
    <source>
        <dbReference type="SAM" id="Phobius"/>
    </source>
</evidence>
<keyword evidence="1" id="KW-0472">Membrane</keyword>
<keyword evidence="1" id="KW-1133">Transmembrane helix</keyword>